<keyword evidence="4" id="KW-1133">Transmembrane helix</keyword>
<feature type="chain" id="PRO_5046005783" evidence="5">
    <location>
        <begin position="18"/>
        <end position="372"/>
    </location>
</feature>
<dbReference type="InterPro" id="IPR009003">
    <property type="entry name" value="Peptidase_S1_PA"/>
</dbReference>
<dbReference type="InterPro" id="IPR001254">
    <property type="entry name" value="Trypsin_dom"/>
</dbReference>
<sequence length="372" mass="39782">MNKLFAFVLCLPLFAFAADDSFGERGIAPRIINGSATSPNEHEYFVALLRVYNWADGKSYASPGNSTGYSWNAFCGASHIGGGKVVTAAHCVDGYPAGASVHLLIGDYSNVSTGKGMQYEFCKDEGLVSYDCIGEDSKEADPIGYHFTGYTIYTGSETPIEIPSENIEVHPLYNSATLEYDIAILHLPQVSNKPSLALPTMDLFDHLAKNTSSKVQVIGHGDTLSDNNVATFSASAQLLDVDLTPRTVQECNNSNIGNNFDAFTMICAGDPGYDSCQGDSGGPLIDPDTDTLLGVVSWGPSQCGINRANAYGVYSNVYNLRDWINEGSLSMDLNADTTRNSDGQVSRLGAGSLPMFGMIALAGLLWAGRRRG</sequence>
<dbReference type="PROSITE" id="PS50240">
    <property type="entry name" value="TRYPSIN_DOM"/>
    <property type="match status" value="1"/>
</dbReference>
<reference evidence="8" key="1">
    <citation type="journal article" date="2019" name="Int. J. Syst. Evol. Microbiol.">
        <title>The Global Catalogue of Microorganisms (GCM) 10K type strain sequencing project: providing services to taxonomists for standard genome sequencing and annotation.</title>
        <authorList>
            <consortium name="The Broad Institute Genomics Platform"/>
            <consortium name="The Broad Institute Genome Sequencing Center for Infectious Disease"/>
            <person name="Wu L."/>
            <person name="Ma J."/>
        </authorList>
    </citation>
    <scope>NUCLEOTIDE SEQUENCE [LARGE SCALE GENOMIC DNA]</scope>
    <source>
        <strain evidence="8">CECT 8288</strain>
    </source>
</reference>
<evidence type="ECO:0000256" key="1">
    <source>
        <dbReference type="ARBA" id="ARBA00007664"/>
    </source>
</evidence>
<comment type="caution">
    <text evidence="7">The sequence shown here is derived from an EMBL/GenBank/DDBJ whole genome shotgun (WGS) entry which is preliminary data.</text>
</comment>
<dbReference type="PROSITE" id="PS00134">
    <property type="entry name" value="TRYPSIN_HIS"/>
    <property type="match status" value="1"/>
</dbReference>
<feature type="domain" description="Peptidase S1" evidence="6">
    <location>
        <begin position="31"/>
        <end position="329"/>
    </location>
</feature>
<evidence type="ECO:0000256" key="4">
    <source>
        <dbReference type="SAM" id="Phobius"/>
    </source>
</evidence>
<dbReference type="InterPro" id="IPR050430">
    <property type="entry name" value="Peptidase_S1"/>
</dbReference>
<organism evidence="7 8">
    <name type="scientific">Reinekea marina</name>
    <dbReference type="NCBI Taxonomy" id="1310421"/>
    <lineage>
        <taxon>Bacteria</taxon>
        <taxon>Pseudomonadati</taxon>
        <taxon>Pseudomonadota</taxon>
        <taxon>Gammaproteobacteria</taxon>
        <taxon>Oceanospirillales</taxon>
        <taxon>Saccharospirillaceae</taxon>
        <taxon>Reinekea</taxon>
    </lineage>
</organism>
<evidence type="ECO:0000313" key="7">
    <source>
        <dbReference type="EMBL" id="MFC3700784.1"/>
    </source>
</evidence>
<dbReference type="SUPFAM" id="SSF50494">
    <property type="entry name" value="Trypsin-like serine proteases"/>
    <property type="match status" value="1"/>
</dbReference>
<keyword evidence="4" id="KW-0812">Transmembrane</keyword>
<keyword evidence="5" id="KW-0732">Signal</keyword>
<feature type="signal peptide" evidence="5">
    <location>
        <begin position="1"/>
        <end position="17"/>
    </location>
</feature>
<evidence type="ECO:0000256" key="2">
    <source>
        <dbReference type="ARBA" id="ARBA00023157"/>
    </source>
</evidence>
<dbReference type="SMART" id="SM00020">
    <property type="entry name" value="Tryp_SPc"/>
    <property type="match status" value="1"/>
</dbReference>
<dbReference type="RefSeq" id="WP_290281028.1">
    <property type="nucleotide sequence ID" value="NZ_JAUFQI010000001.1"/>
</dbReference>
<keyword evidence="8" id="KW-1185">Reference proteome</keyword>
<proteinExistence type="inferred from homology"/>
<dbReference type="EMBL" id="JBHRYN010000006">
    <property type="protein sequence ID" value="MFC3700784.1"/>
    <property type="molecule type" value="Genomic_DNA"/>
</dbReference>
<dbReference type="InterPro" id="IPR001314">
    <property type="entry name" value="Peptidase_S1A"/>
</dbReference>
<evidence type="ECO:0000256" key="3">
    <source>
        <dbReference type="RuleBase" id="RU363034"/>
    </source>
</evidence>
<keyword evidence="4" id="KW-0472">Membrane</keyword>
<keyword evidence="3" id="KW-0720">Serine protease</keyword>
<accession>A0ABV7WPK8</accession>
<keyword evidence="2" id="KW-1015">Disulfide bond</keyword>
<feature type="transmembrane region" description="Helical" evidence="4">
    <location>
        <begin position="348"/>
        <end position="367"/>
    </location>
</feature>
<dbReference type="Gene3D" id="2.40.10.10">
    <property type="entry name" value="Trypsin-like serine proteases"/>
    <property type="match status" value="1"/>
</dbReference>
<dbReference type="PRINTS" id="PR00722">
    <property type="entry name" value="CHYMOTRYPSIN"/>
</dbReference>
<protein>
    <submittedName>
        <fullName evidence="7">S1 family peptidase</fullName>
    </submittedName>
</protein>
<gene>
    <name evidence="7" type="ORF">ACFOND_03950</name>
</gene>
<dbReference type="PROSITE" id="PS00135">
    <property type="entry name" value="TRYPSIN_SER"/>
    <property type="match status" value="1"/>
</dbReference>
<dbReference type="InterPro" id="IPR033116">
    <property type="entry name" value="TRYPSIN_SER"/>
</dbReference>
<dbReference type="InterPro" id="IPR018114">
    <property type="entry name" value="TRYPSIN_HIS"/>
</dbReference>
<dbReference type="PANTHER" id="PTHR24276:SF98">
    <property type="entry name" value="FI18310P1-RELATED"/>
    <property type="match status" value="1"/>
</dbReference>
<dbReference type="Proteomes" id="UP001595710">
    <property type="component" value="Unassembled WGS sequence"/>
</dbReference>
<name>A0ABV7WPK8_9GAMM</name>
<keyword evidence="3" id="KW-0645">Protease</keyword>
<evidence type="ECO:0000256" key="5">
    <source>
        <dbReference type="SAM" id="SignalP"/>
    </source>
</evidence>
<dbReference type="PANTHER" id="PTHR24276">
    <property type="entry name" value="POLYSERASE-RELATED"/>
    <property type="match status" value="1"/>
</dbReference>
<comment type="similarity">
    <text evidence="1">Belongs to the peptidase S1 family.</text>
</comment>
<dbReference type="InterPro" id="IPR043504">
    <property type="entry name" value="Peptidase_S1_PA_chymotrypsin"/>
</dbReference>
<evidence type="ECO:0000259" key="6">
    <source>
        <dbReference type="PROSITE" id="PS50240"/>
    </source>
</evidence>
<evidence type="ECO:0000313" key="8">
    <source>
        <dbReference type="Proteomes" id="UP001595710"/>
    </source>
</evidence>
<dbReference type="CDD" id="cd00190">
    <property type="entry name" value="Tryp_SPc"/>
    <property type="match status" value="1"/>
</dbReference>
<keyword evidence="3" id="KW-0378">Hydrolase</keyword>
<dbReference type="Pfam" id="PF00089">
    <property type="entry name" value="Trypsin"/>
    <property type="match status" value="2"/>
</dbReference>